<evidence type="ECO:0000313" key="2">
    <source>
        <dbReference type="EMBL" id="RMB82341.1"/>
    </source>
</evidence>
<organism evidence="2 3">
    <name type="scientific">Streptomyces shenzhenensis</name>
    <dbReference type="NCBI Taxonomy" id="943815"/>
    <lineage>
        <taxon>Bacteria</taxon>
        <taxon>Bacillati</taxon>
        <taxon>Actinomycetota</taxon>
        <taxon>Actinomycetes</taxon>
        <taxon>Kitasatosporales</taxon>
        <taxon>Streptomycetaceae</taxon>
        <taxon>Streptomyces</taxon>
    </lineage>
</organism>
<protein>
    <recommendedName>
        <fullName evidence="4">DUF3533 domain-containing protein</fullName>
    </recommendedName>
</protein>
<sequence>MSSPTDQQTARPTVTVPPKIIAKALASFPLYFVIMFSLCYVSAFHAPHPNDLRLVLAGPAATTEPIAQALDTASPGAFDITTVVDAGEARTQVENRQAAGAVIIGRDVTVLVAGGGGASLKAAVTEAGSAIATQAKLSMATDDVSPLPRTDTTGTGIFYFLIICSMAGYLTSTILTQAAAHLRLRTKYAVIAGASAVGPVIAFAIASYFLGTYGLGLGGMAQVLGVAAAYTFLCGTIGILSQQLLGANAMMLVMALVVFLNFPSAGGAVPASMLPDFWQFIHFVWFGSGTLETLRSIVYFEGHGVARWLLQLGIWVVLAAALSAVLGRRSARAPRDPAARQEPVVDSGVPVV</sequence>
<reference evidence="2 3" key="1">
    <citation type="submission" date="2017-11" db="EMBL/GenBank/DDBJ databases">
        <title>Draft genome of actinobacteria isolated from guarana (Paullinia cupana (Mart.) Ducke.</title>
        <authorList>
            <person name="Siqueira K.A."/>
            <person name="Liotti R.G."/>
            <person name="Mendes T.A.O."/>
            <person name="Soares M.A."/>
        </authorList>
    </citation>
    <scope>NUCLEOTIDE SEQUENCE [LARGE SCALE GENOMIC DNA]</scope>
    <source>
        <strain evidence="2 3">193</strain>
    </source>
</reference>
<dbReference type="AlphaFoldDB" id="A0A3M0HYL6"/>
<feature type="transmembrane region" description="Helical" evidence="1">
    <location>
        <begin position="157"/>
        <end position="176"/>
    </location>
</feature>
<name>A0A3M0HYL6_9ACTN</name>
<accession>A0A3M0HYL6</accession>
<evidence type="ECO:0000313" key="3">
    <source>
        <dbReference type="Proteomes" id="UP000270471"/>
    </source>
</evidence>
<keyword evidence="3" id="KW-1185">Reference proteome</keyword>
<proteinExistence type="predicted"/>
<feature type="transmembrane region" description="Helical" evidence="1">
    <location>
        <begin position="252"/>
        <end position="273"/>
    </location>
</feature>
<feature type="transmembrane region" description="Helical" evidence="1">
    <location>
        <begin position="216"/>
        <end position="240"/>
    </location>
</feature>
<dbReference type="OrthoDB" id="3288304at2"/>
<keyword evidence="1" id="KW-0472">Membrane</keyword>
<dbReference type="EMBL" id="PENI01000023">
    <property type="protein sequence ID" value="RMB82341.1"/>
    <property type="molecule type" value="Genomic_DNA"/>
</dbReference>
<dbReference type="RefSeq" id="WP_121892860.1">
    <property type="nucleotide sequence ID" value="NZ_PENI01000023.1"/>
</dbReference>
<gene>
    <name evidence="2" type="ORF">CTZ28_29855</name>
</gene>
<feature type="transmembrane region" description="Helical" evidence="1">
    <location>
        <begin position="20"/>
        <end position="43"/>
    </location>
</feature>
<keyword evidence="1" id="KW-1133">Transmembrane helix</keyword>
<evidence type="ECO:0000256" key="1">
    <source>
        <dbReference type="SAM" id="Phobius"/>
    </source>
</evidence>
<feature type="transmembrane region" description="Helical" evidence="1">
    <location>
        <begin position="308"/>
        <end position="327"/>
    </location>
</feature>
<feature type="transmembrane region" description="Helical" evidence="1">
    <location>
        <begin position="188"/>
        <end position="210"/>
    </location>
</feature>
<keyword evidence="1" id="KW-0812">Transmembrane</keyword>
<comment type="caution">
    <text evidence="2">The sequence shown here is derived from an EMBL/GenBank/DDBJ whole genome shotgun (WGS) entry which is preliminary data.</text>
</comment>
<dbReference type="Proteomes" id="UP000270471">
    <property type="component" value="Unassembled WGS sequence"/>
</dbReference>
<evidence type="ECO:0008006" key="4">
    <source>
        <dbReference type="Google" id="ProtNLM"/>
    </source>
</evidence>